<dbReference type="EMBL" id="JH930480">
    <property type="protein sequence ID" value="EKM49723.1"/>
    <property type="molecule type" value="Genomic_DNA"/>
</dbReference>
<dbReference type="AlphaFoldDB" id="K5VEY5"/>
<proteinExistence type="predicted"/>
<dbReference type="OrthoDB" id="27483at2759"/>
<dbReference type="Proteomes" id="UP000008370">
    <property type="component" value="Unassembled WGS sequence"/>
</dbReference>
<reference evidence="2 3" key="1">
    <citation type="journal article" date="2012" name="BMC Genomics">
        <title>Comparative genomics of the white-rot fungi, Phanerochaete carnosa and P. chrysosporium, to elucidate the genetic basis of the distinct wood types they colonize.</title>
        <authorList>
            <person name="Suzuki H."/>
            <person name="MacDonald J."/>
            <person name="Syed K."/>
            <person name="Salamov A."/>
            <person name="Hori C."/>
            <person name="Aerts A."/>
            <person name="Henrissat B."/>
            <person name="Wiebenga A."/>
            <person name="vanKuyk P.A."/>
            <person name="Barry K."/>
            <person name="Lindquist E."/>
            <person name="LaButti K."/>
            <person name="Lapidus A."/>
            <person name="Lucas S."/>
            <person name="Coutinho P."/>
            <person name="Gong Y."/>
            <person name="Samejima M."/>
            <person name="Mahadevan R."/>
            <person name="Abou-Zaid M."/>
            <person name="de Vries R.P."/>
            <person name="Igarashi K."/>
            <person name="Yadav J.S."/>
            <person name="Grigoriev I.V."/>
            <person name="Master E.R."/>
        </authorList>
    </citation>
    <scope>NUCLEOTIDE SEQUENCE [LARGE SCALE GENOMIC DNA]</scope>
    <source>
        <strain evidence="2 3">HHB-10118-sp</strain>
    </source>
</reference>
<protein>
    <recommendedName>
        <fullName evidence="1">Prolyl 4-hydroxylase alpha subunit Fe(2+) 2OG dioxygenase domain-containing protein</fullName>
    </recommendedName>
</protein>
<dbReference type="InParanoid" id="K5VEY5"/>
<sequence>MSRLRAWSPTGTSCTESFVPEHWHLQALNDAISSKVLPCSSGIFPVQPEDLVLYYGVEGPNSKGLGRIDFTSHTDEQVRRLAEACDIATFGRGHEDVHDESYRKAGKLDKGHFATTFDPEQCGLMHAIRHNILEGHKGKALKVEMYKLNVYGTRLTVPCPCLYSQPRALGPGSFFKTHKDTPRADNMIASLVIVFPTRHEGGVLALRQEYRKFKFDSGKIISEARTPSIAYAALYSDVEHEVEPVSSGYRVTLTYNLYLIDSVARDVPQDTAYELALKAAFDALLRDSSYLPGGGLLGFGLRHEYPVDLTEIEPKIYTPGYEVPLTPLDQLLGVLKGSDAILQKACKDLGLKANLRILYHGEDREVRMCPGVPPPTTWEHEDGFTFWLEKSAQAKYIVPPDGQNEGPETEVHWATPMRPVDVKKLSTPYIAFGNNAFMSKIYSTMCLIVEIGPAYSRVASGVD</sequence>
<organism evidence="2 3">
    <name type="scientific">Phanerochaete carnosa (strain HHB-10118-sp)</name>
    <name type="common">White-rot fungus</name>
    <name type="synonym">Peniophora carnosa</name>
    <dbReference type="NCBI Taxonomy" id="650164"/>
    <lineage>
        <taxon>Eukaryota</taxon>
        <taxon>Fungi</taxon>
        <taxon>Dikarya</taxon>
        <taxon>Basidiomycota</taxon>
        <taxon>Agaricomycotina</taxon>
        <taxon>Agaricomycetes</taxon>
        <taxon>Polyporales</taxon>
        <taxon>Phanerochaetaceae</taxon>
        <taxon>Phanerochaete</taxon>
    </lineage>
</organism>
<dbReference type="HOGENOM" id="CLU_019613_2_1_1"/>
<dbReference type="RefSeq" id="XP_007401544.1">
    <property type="nucleotide sequence ID" value="XM_007401482.1"/>
</dbReference>
<dbReference type="STRING" id="650164.K5VEY5"/>
<dbReference type="Pfam" id="PF13640">
    <property type="entry name" value="2OG-FeII_Oxy_3"/>
    <property type="match status" value="1"/>
</dbReference>
<gene>
    <name evidence="2" type="ORF">PHACADRAFT_33286</name>
</gene>
<dbReference type="PANTHER" id="PTHR33099:SF14">
    <property type="entry name" value="PROLYL 4-HYDROXYLASE ALPHA SUBUNIT FE(2+) 2OG DIOXYGENASE DOMAIN-CONTAINING PROTEIN"/>
    <property type="match status" value="1"/>
</dbReference>
<dbReference type="GeneID" id="18919774"/>
<evidence type="ECO:0000313" key="2">
    <source>
        <dbReference type="EMBL" id="EKM49723.1"/>
    </source>
</evidence>
<evidence type="ECO:0000259" key="1">
    <source>
        <dbReference type="Pfam" id="PF13640"/>
    </source>
</evidence>
<dbReference type="InterPro" id="IPR044862">
    <property type="entry name" value="Pro_4_hyd_alph_FE2OG_OXY"/>
</dbReference>
<dbReference type="PANTHER" id="PTHR33099">
    <property type="entry name" value="FE2OG DIOXYGENASE DOMAIN-CONTAINING PROTEIN"/>
    <property type="match status" value="1"/>
</dbReference>
<dbReference type="KEGG" id="pco:PHACADRAFT_33286"/>
<keyword evidence="3" id="KW-1185">Reference proteome</keyword>
<name>K5VEY5_PHACS</name>
<dbReference type="Gene3D" id="2.60.120.620">
    <property type="entry name" value="q2cbj1_9rhob like domain"/>
    <property type="match status" value="1"/>
</dbReference>
<accession>K5VEY5</accession>
<feature type="domain" description="Prolyl 4-hydroxylase alpha subunit Fe(2+) 2OG dioxygenase" evidence="1">
    <location>
        <begin position="169"/>
        <end position="257"/>
    </location>
</feature>
<evidence type="ECO:0000313" key="3">
    <source>
        <dbReference type="Proteomes" id="UP000008370"/>
    </source>
</evidence>